<comment type="caution">
    <text evidence="1">The sequence shown here is derived from an EMBL/GenBank/DDBJ whole genome shotgun (WGS) entry which is preliminary data.</text>
</comment>
<protein>
    <submittedName>
        <fullName evidence="1">Uncharacterized protein</fullName>
    </submittedName>
</protein>
<keyword evidence="2" id="KW-1185">Reference proteome</keyword>
<proteinExistence type="predicted"/>
<evidence type="ECO:0000313" key="2">
    <source>
        <dbReference type="Proteomes" id="UP001172386"/>
    </source>
</evidence>
<evidence type="ECO:0000313" key="1">
    <source>
        <dbReference type="EMBL" id="KAJ9651242.1"/>
    </source>
</evidence>
<dbReference type="Proteomes" id="UP001172386">
    <property type="component" value="Unassembled WGS sequence"/>
</dbReference>
<organism evidence="1 2">
    <name type="scientific">Neophaeococcomyces mojaviensis</name>
    <dbReference type="NCBI Taxonomy" id="3383035"/>
    <lineage>
        <taxon>Eukaryota</taxon>
        <taxon>Fungi</taxon>
        <taxon>Dikarya</taxon>
        <taxon>Ascomycota</taxon>
        <taxon>Pezizomycotina</taxon>
        <taxon>Eurotiomycetes</taxon>
        <taxon>Chaetothyriomycetidae</taxon>
        <taxon>Chaetothyriales</taxon>
        <taxon>Chaetothyriales incertae sedis</taxon>
        <taxon>Neophaeococcomyces</taxon>
    </lineage>
</organism>
<accession>A0ACC2ZUN2</accession>
<dbReference type="EMBL" id="JAPDRQ010000270">
    <property type="protein sequence ID" value="KAJ9651242.1"/>
    <property type="molecule type" value="Genomic_DNA"/>
</dbReference>
<reference evidence="1" key="1">
    <citation type="submission" date="2022-10" db="EMBL/GenBank/DDBJ databases">
        <title>Culturing micro-colonial fungi from biological soil crusts in the Mojave desert and describing Neophaeococcomyces mojavensis, and introducing the new genera and species Taxawa tesnikishii.</title>
        <authorList>
            <person name="Kurbessoian T."/>
            <person name="Stajich J.E."/>
        </authorList>
    </citation>
    <scope>NUCLEOTIDE SEQUENCE</scope>
    <source>
        <strain evidence="1">JES_112</strain>
    </source>
</reference>
<sequence>MVQLTVGVASAFIAAGIAVLQFLLPNALALVLTGSLGGSHSAVTWSVVSRFLLSSHWPLFLRSDAAASSRVERKVSIVTWIKPLGLLLTAIAAIVTPLGLTDVLAPTSRTVHATFVYSPDVGPMGLGTPTRSDLGFSRLCIGILCPGMPDLGNVSLRNSYTNTTLSYRIKTPSIPQSLVDLYQSGLHDQPASMSSFFDVQSRQYRIIAGYSDAVHNASTLAPSYRPLSSIILDNKYELLEGVISDSVDGGIGFRNHSVPTGLQFGAEWEEDILWMTPDAVCVDTNLTTTYTQDMTGLSYSSYGSLVDQGGFANLNRTIPIPDEFYPWNDTQSSPNLYARTYQTAWSMNVYGMYYLNISEPGTNRSRISSSVGQKWKLNSTLTSTYNFRYVSRGTDLGALVDPPDSFNMSIGSYNREGITNPWNISSDNFTSMQNWCQGSLGGDKVNMSRIAVQCGYLVGAAQRNDGKAMNSVDSGNVTWERPFYVCSGATKVSIKTVRFRYNTTIDNNLKGLGIVSVKDKEYIDGDELPLWGGETPNPPMNLSYLNPLWGLIDPSMARSANLSTRRAAYFYIPASSELASLYTSLPSDIQYGRGDYVPAIRAPIQIWGSVFYPMISGGTDYSGQTNLPLSIAWQELSKNATGAAKILKLIWTDYATNALMGTRGIHTPSGVNNPQSLRKLHKRQSGGTGQFPVHELQHRLQYNWVYGIPGLISVVLVALSVFLAAIAWMCGQGTIARLQHYLISTSSGRVLAAYVYPDLKDDRHAETKQWISVVGHKPVEIEGWTSGVDAGVSWPERHPSWGNRSEKHGFHYIPVRHDVKSGEERVEEVCDCPPTTTTSPMSPTSPMIPRKAVGSGVGFGAGLASLGNH</sequence>
<gene>
    <name evidence="1" type="ORF">H2198_009471</name>
</gene>
<name>A0ACC2ZUN2_9EURO</name>